<feature type="compositionally biased region" description="Polar residues" evidence="1">
    <location>
        <begin position="300"/>
        <end position="321"/>
    </location>
</feature>
<evidence type="ECO:0000313" key="4">
    <source>
        <dbReference type="EMBL" id="GMI25086.1"/>
    </source>
</evidence>
<dbReference type="InterPro" id="IPR003440">
    <property type="entry name" value="Glyco_trans_48_dom"/>
</dbReference>
<dbReference type="Pfam" id="PF02364">
    <property type="entry name" value="Glucan_synthase"/>
    <property type="match status" value="1"/>
</dbReference>
<gene>
    <name evidence="4" type="ORF">TeGR_g12415</name>
</gene>
<sequence>MGDVKDFSDIRRNFEKMPHAFCTKIVAENPNLSHASSSNMLSSIDNPSILNDFPADESTGLLNAANTTDRNSFQNGLQQFVNDATKRLLDVRIQKWVFFSAAWNEIIDHFREEDIISNKEMGNLKFSRFPHFKQPIYLPVFQTAGVVDQCVRDVETAIDEQLADAPLRALPDTSVFKMILEDHTKTVAVAEVWELGSYVIRMLLGDVHQHETKAIGDIMSIWAEQGNLNENLNIRKLRGVMTSLAGVIATLQGGLSRRKPSKNLRAGAPAAPAWTPEPSDPSGQKRTSMMRPSGNMKRAASTNSLSNLKETPSLSPASFSPGTLKTKTKKGGRDAAAVNVVILDALRDNVRDKFRGFVGQLKGMLKSTPQSRDVADRLTFLLSMENGFIWNDTYASNQLDIVSQDILFKNVLSKVDGLISAHPDDVEPKSKEAKRRLAFFVNSLFMDMPTSPNMHDMMSFSVMTPFYGEDVCYSRADLEKKEKTLGVSVLLYLQTLYKGDWVNFLERLKLKEEDAGKIWNKKYLTEVRRWASMRAQTLSRTVAGMMMNEKALRLLAKLEGHDADSTNDLLCEKFGYVVACQIYGTMKRQQNPKAEDIEDLMHRFPHLRVAYIDNVRVNRDGEPLFFSVLVKSDGEGNIKEVFRVRLPGNPVIGEGKPENQNHAIIFTRGEFLQTIDMNQEGYFEESLKMRNALQEFDSGASTDQPGRDIPTTILGLREHIFTGSVSSLANYMALQETSFVTLGQRVLNKPLCSRLHYGHPDVFDKLFFMTRGGVSKASKGINLSEDIFAGYNNVVRGGSVAFKEYVQVGKGRDVGSQQIYQFEAKLSQGNAEQSLSRDVYRMCQRLDIFRVLSFYFGGIGFYIGNVITVFTIYLVCYLMLGLALFDCEKIGDRKITPEGTLQMLLGGMGLLNTLPLFATLGVEKGWWNSLLEIFQVFATGGPIHFMFHIQTKAHYFAQTILVGGAKYRATGRGFVTQHAPFDENYRFFASSHLYLGIELGAALVLMGVYTDAGQYFGRTWSLWLAAISFCAAPFWFNPLTFDWSVVMRDYDVWRRWMVGGGGGVNKSWDVWWTEENQHYKKLGFMSKLFYAAKGLVLLGMGEGIRRSDLLLNDATLNKPWVSVSTLLGLLGGLMVVGRVVEKITGGGRGGVVQGGWSRGIRILITLSMLACIGLIFKEDTNMIRFAIAGYYMVGAVAQLLLLVFGAALVKPVYRVHDYVVGHIIFSVLFTLASLQVPSTIQTWLLYHNALSSDVVVEDILKYSRIKEGREDGGEDDALGQVQELRKLLAKQEQAIERLQRGKGGAGGEERGGGGLTAEHRNESTDAIAALVSSTSVGEDLANARTKVDHGFTSMSNLNVWGGMSGVSEEGEGRGSDASTGVGGMGGSGGGGSAGSMGSGSAASGSAASVAADDFRFAQPDALPPR</sequence>
<name>A0ABQ6MEX9_9STRA</name>
<dbReference type="PANTHER" id="PTHR12741:SF48">
    <property type="entry name" value="1,3-BETA-GLUCAN SYNTHASE COMPONENT FKS1-RELATED"/>
    <property type="match status" value="1"/>
</dbReference>
<feature type="transmembrane region" description="Helical" evidence="2">
    <location>
        <begin position="1188"/>
        <end position="1209"/>
    </location>
</feature>
<feature type="compositionally biased region" description="Low complexity" evidence="1">
    <location>
        <begin position="1398"/>
        <end position="1408"/>
    </location>
</feature>
<feature type="region of interest" description="Disordered" evidence="1">
    <location>
        <begin position="1299"/>
        <end position="1318"/>
    </location>
</feature>
<feature type="transmembrane region" description="Helical" evidence="2">
    <location>
        <begin position="1120"/>
        <end position="1140"/>
    </location>
</feature>
<feature type="transmembrane region" description="Helical" evidence="2">
    <location>
        <begin position="1020"/>
        <end position="1036"/>
    </location>
</feature>
<reference evidence="4 5" key="1">
    <citation type="journal article" date="2023" name="Commun. Biol.">
        <title>Genome analysis of Parmales, the sister group of diatoms, reveals the evolutionary specialization of diatoms from phago-mixotrophs to photoautotrophs.</title>
        <authorList>
            <person name="Ban H."/>
            <person name="Sato S."/>
            <person name="Yoshikawa S."/>
            <person name="Yamada K."/>
            <person name="Nakamura Y."/>
            <person name="Ichinomiya M."/>
            <person name="Sato N."/>
            <person name="Blanc-Mathieu R."/>
            <person name="Endo H."/>
            <person name="Kuwata A."/>
            <person name="Ogata H."/>
        </authorList>
    </citation>
    <scope>NUCLEOTIDE SEQUENCE [LARGE SCALE GENOMIC DNA]</scope>
</reference>
<dbReference type="Proteomes" id="UP001165060">
    <property type="component" value="Unassembled WGS sequence"/>
</dbReference>
<dbReference type="EMBL" id="BRYB01002766">
    <property type="protein sequence ID" value="GMI25086.1"/>
    <property type="molecule type" value="Genomic_DNA"/>
</dbReference>
<dbReference type="PANTHER" id="PTHR12741">
    <property type="entry name" value="LYST-INTERACTING PROTEIN LIP5 DOPAMINE RESPONSIVE PROTEIN DRG-1"/>
    <property type="match status" value="1"/>
</dbReference>
<feature type="transmembrane region" description="Helical" evidence="2">
    <location>
        <begin position="987"/>
        <end position="1008"/>
    </location>
</feature>
<keyword evidence="2" id="KW-1133">Transmembrane helix</keyword>
<evidence type="ECO:0000256" key="1">
    <source>
        <dbReference type="SAM" id="MobiDB-lite"/>
    </source>
</evidence>
<feature type="domain" description="Glycosyl transferase 48" evidence="3">
    <location>
        <begin position="428"/>
        <end position="1089"/>
    </location>
</feature>
<feature type="compositionally biased region" description="Basic and acidic residues" evidence="1">
    <location>
        <begin position="1307"/>
        <end position="1318"/>
    </location>
</feature>
<feature type="transmembrane region" description="Helical" evidence="2">
    <location>
        <begin position="1082"/>
        <end position="1100"/>
    </location>
</feature>
<feature type="compositionally biased region" description="Gly residues" evidence="1">
    <location>
        <begin position="1380"/>
        <end position="1397"/>
    </location>
</feature>
<keyword evidence="2" id="KW-0812">Transmembrane</keyword>
<feature type="transmembrane region" description="Helical" evidence="2">
    <location>
        <begin position="852"/>
        <end position="880"/>
    </location>
</feature>
<feature type="region of interest" description="Disordered" evidence="1">
    <location>
        <begin position="1363"/>
        <end position="1408"/>
    </location>
</feature>
<proteinExistence type="predicted"/>
<accession>A0ABQ6MEX9</accession>
<evidence type="ECO:0000313" key="5">
    <source>
        <dbReference type="Proteomes" id="UP001165060"/>
    </source>
</evidence>
<protein>
    <recommendedName>
        <fullName evidence="3">Glycosyl transferase 48 domain-containing protein</fullName>
    </recommendedName>
</protein>
<keyword evidence="2" id="KW-0472">Membrane</keyword>
<evidence type="ECO:0000256" key="2">
    <source>
        <dbReference type="SAM" id="Phobius"/>
    </source>
</evidence>
<feature type="transmembrane region" description="Helical" evidence="2">
    <location>
        <begin position="1215"/>
        <end position="1234"/>
    </location>
</feature>
<feature type="region of interest" description="Disordered" evidence="1">
    <location>
        <begin position="258"/>
        <end position="331"/>
    </location>
</feature>
<organism evidence="4 5">
    <name type="scientific">Tetraparma gracilis</name>
    <dbReference type="NCBI Taxonomy" id="2962635"/>
    <lineage>
        <taxon>Eukaryota</taxon>
        <taxon>Sar</taxon>
        <taxon>Stramenopiles</taxon>
        <taxon>Ochrophyta</taxon>
        <taxon>Bolidophyceae</taxon>
        <taxon>Parmales</taxon>
        <taxon>Triparmaceae</taxon>
        <taxon>Tetraparma</taxon>
    </lineage>
</organism>
<evidence type="ECO:0000259" key="3">
    <source>
        <dbReference type="Pfam" id="PF02364"/>
    </source>
</evidence>
<keyword evidence="5" id="KW-1185">Reference proteome</keyword>
<feature type="transmembrane region" description="Helical" evidence="2">
    <location>
        <begin position="1160"/>
        <end position="1176"/>
    </location>
</feature>
<comment type="caution">
    <text evidence="4">The sequence shown here is derived from an EMBL/GenBank/DDBJ whole genome shotgun (WGS) entry which is preliminary data.</text>
</comment>